<keyword evidence="4" id="KW-1185">Reference proteome</keyword>
<reference evidence="3 4" key="1">
    <citation type="journal article" date="2015" name="Antonie Van Leeuwenhoek">
        <title>Tamlana nanhaiensis sp. nov., isolated from surface seawater collected from the South China Sea.</title>
        <authorList>
            <person name="Liu X."/>
            <person name="Lai Q."/>
            <person name="Du Y."/>
            <person name="Li G."/>
            <person name="Sun F."/>
            <person name="Shao Z."/>
        </authorList>
    </citation>
    <scope>NUCLEOTIDE SEQUENCE [LARGE SCALE GENOMIC DNA]</scope>
    <source>
        <strain evidence="3 4">FHC16</strain>
    </source>
</reference>
<dbReference type="OrthoDB" id="959017at2"/>
<evidence type="ECO:0000259" key="2">
    <source>
        <dbReference type="Pfam" id="PF13568"/>
    </source>
</evidence>
<evidence type="ECO:0000313" key="3">
    <source>
        <dbReference type="EMBL" id="KJD31790.1"/>
    </source>
</evidence>
<comment type="caution">
    <text evidence="3">The sequence shown here is derived from an EMBL/GenBank/DDBJ whole genome shotgun (WGS) entry which is preliminary data.</text>
</comment>
<evidence type="ECO:0000313" key="4">
    <source>
        <dbReference type="Proteomes" id="UP000032361"/>
    </source>
</evidence>
<dbReference type="EMBL" id="JTDV01000013">
    <property type="protein sequence ID" value="KJD31790.1"/>
    <property type="molecule type" value="Genomic_DNA"/>
</dbReference>
<feature type="signal peptide" evidence="1">
    <location>
        <begin position="1"/>
        <end position="18"/>
    </location>
</feature>
<name>A0A0D7VY46_9FLAO</name>
<dbReference type="Pfam" id="PF13568">
    <property type="entry name" value="OMP_b-brl_2"/>
    <property type="match status" value="1"/>
</dbReference>
<dbReference type="STRING" id="1382798.PK35_13660"/>
<dbReference type="PATRIC" id="fig|1382798.3.peg.1293"/>
<evidence type="ECO:0000256" key="1">
    <source>
        <dbReference type="SAM" id="SignalP"/>
    </source>
</evidence>
<dbReference type="AlphaFoldDB" id="A0A0D7VY46"/>
<dbReference type="InterPro" id="IPR025665">
    <property type="entry name" value="Beta-barrel_OMP_2"/>
</dbReference>
<feature type="chain" id="PRO_5002325171" evidence="1">
    <location>
        <begin position="19"/>
        <end position="229"/>
    </location>
</feature>
<dbReference type="Proteomes" id="UP000032361">
    <property type="component" value="Unassembled WGS sequence"/>
</dbReference>
<sequence>MKHLVLLFICFTFCCGFAQNDEANTVIDSLYKEDQFYAAITYNVLHKVPDNLKQSGFSLGFHIGFIKDMPINSRRNWAIGVGLGYSTNSFNQNLLINTNENKDFVYDIVNENTYSKNKFSNHVIELPIELRWRTSTASDYNFWRIYAGFKLGYMFLNNTKYDGDLGRIKHANINEFNKLQYGLTLSAGYNTWNFYAYYGLNPILKDAALSNGTTLDMTDIKLGLIFYIL</sequence>
<keyword evidence="1" id="KW-0732">Signal</keyword>
<organism evidence="3 4">
    <name type="scientific">Neotamlana nanhaiensis</name>
    <dbReference type="NCBI Taxonomy" id="1382798"/>
    <lineage>
        <taxon>Bacteria</taxon>
        <taxon>Pseudomonadati</taxon>
        <taxon>Bacteroidota</taxon>
        <taxon>Flavobacteriia</taxon>
        <taxon>Flavobacteriales</taxon>
        <taxon>Flavobacteriaceae</taxon>
        <taxon>Neotamlana</taxon>
    </lineage>
</organism>
<gene>
    <name evidence="3" type="ORF">PK35_13660</name>
</gene>
<proteinExistence type="predicted"/>
<protein>
    <submittedName>
        <fullName evidence="3">Outer membrane insertion c-terminal signal protein</fullName>
    </submittedName>
</protein>
<dbReference type="RefSeq" id="WP_044627111.1">
    <property type="nucleotide sequence ID" value="NZ_JTDV01000013.1"/>
</dbReference>
<feature type="domain" description="Outer membrane protein beta-barrel" evidence="2">
    <location>
        <begin position="17"/>
        <end position="204"/>
    </location>
</feature>
<accession>A0A0D7VY46</accession>